<feature type="transmembrane region" description="Helical" evidence="1">
    <location>
        <begin position="39"/>
        <end position="60"/>
    </location>
</feature>
<evidence type="ECO:0000256" key="1">
    <source>
        <dbReference type="SAM" id="Phobius"/>
    </source>
</evidence>
<protein>
    <submittedName>
        <fullName evidence="2">Uncharacterized protein</fullName>
    </submittedName>
</protein>
<dbReference type="EMBL" id="LT629734">
    <property type="protein sequence ID" value="SDS08329.1"/>
    <property type="molecule type" value="Genomic_DNA"/>
</dbReference>
<dbReference type="OrthoDB" id="5125276at2"/>
<keyword evidence="3" id="KW-1185">Reference proteome</keyword>
<keyword evidence="1" id="KW-0472">Membrane</keyword>
<dbReference type="STRING" id="684552.SAMN04489719_1500"/>
<keyword evidence="1" id="KW-1133">Transmembrane helix</keyword>
<name>A0A1H1PCI3_9MICO</name>
<sequence length="61" mass="6513">MHPLIILGFCLMVACCVVSGIDVFRTIREGRDPERRMRSFLLAAGLLIGGGILVIIGLTAG</sequence>
<reference evidence="3" key="1">
    <citation type="submission" date="2016-10" db="EMBL/GenBank/DDBJ databases">
        <authorList>
            <person name="Varghese N."/>
            <person name="Submissions S."/>
        </authorList>
    </citation>
    <scope>NUCLEOTIDE SEQUENCE [LARGE SCALE GENOMIC DNA]</scope>
    <source>
        <strain evidence="3">DSM 22965</strain>
    </source>
</reference>
<dbReference type="Proteomes" id="UP000199649">
    <property type="component" value="Chromosome I"/>
</dbReference>
<feature type="transmembrane region" description="Helical" evidence="1">
    <location>
        <begin position="6"/>
        <end position="27"/>
    </location>
</feature>
<accession>A0A1H1PCI3</accession>
<evidence type="ECO:0000313" key="3">
    <source>
        <dbReference type="Proteomes" id="UP000199649"/>
    </source>
</evidence>
<proteinExistence type="predicted"/>
<gene>
    <name evidence="2" type="ORF">SAMN04489719_1500</name>
</gene>
<organism evidence="2 3">
    <name type="scientific">Agrococcus carbonis</name>
    <dbReference type="NCBI Taxonomy" id="684552"/>
    <lineage>
        <taxon>Bacteria</taxon>
        <taxon>Bacillati</taxon>
        <taxon>Actinomycetota</taxon>
        <taxon>Actinomycetes</taxon>
        <taxon>Micrococcales</taxon>
        <taxon>Microbacteriaceae</taxon>
        <taxon>Agrococcus</taxon>
    </lineage>
</organism>
<dbReference type="AlphaFoldDB" id="A0A1H1PCI3"/>
<keyword evidence="1" id="KW-0812">Transmembrane</keyword>
<dbReference type="RefSeq" id="WP_092666433.1">
    <property type="nucleotide sequence ID" value="NZ_LT629734.1"/>
</dbReference>
<evidence type="ECO:0000313" key="2">
    <source>
        <dbReference type="EMBL" id="SDS08329.1"/>
    </source>
</evidence>